<sequence length="53" mass="5728">MLQMVAERTSRSSCCNLPTLSGTTCIVDSFVGRTYRRRKKQGVGATEASTQSG</sequence>
<reference evidence="1" key="1">
    <citation type="submission" date="2014-09" db="EMBL/GenBank/DDBJ databases">
        <authorList>
            <person name="Magalhaes I.L.F."/>
            <person name="Oliveira U."/>
            <person name="Santos F.R."/>
            <person name="Vidigal T.H.D.A."/>
            <person name="Brescovit A.D."/>
            <person name="Santos A.J."/>
        </authorList>
    </citation>
    <scope>NUCLEOTIDE SEQUENCE</scope>
    <source>
        <tissue evidence="1">Shoot tissue taken approximately 20 cm above the soil surface</tissue>
    </source>
</reference>
<evidence type="ECO:0000313" key="1">
    <source>
        <dbReference type="EMBL" id="JAD61325.1"/>
    </source>
</evidence>
<reference evidence="1" key="2">
    <citation type="journal article" date="2015" name="Data Brief">
        <title>Shoot transcriptome of the giant reed, Arundo donax.</title>
        <authorList>
            <person name="Barrero R.A."/>
            <person name="Guerrero F.D."/>
            <person name="Moolhuijzen P."/>
            <person name="Goolsby J.A."/>
            <person name="Tidwell J."/>
            <person name="Bellgard S.E."/>
            <person name="Bellgard M.I."/>
        </authorList>
    </citation>
    <scope>NUCLEOTIDE SEQUENCE</scope>
    <source>
        <tissue evidence="1">Shoot tissue taken approximately 20 cm above the soil surface</tissue>
    </source>
</reference>
<dbReference type="EMBL" id="GBRH01236570">
    <property type="protein sequence ID" value="JAD61325.1"/>
    <property type="molecule type" value="Transcribed_RNA"/>
</dbReference>
<dbReference type="AlphaFoldDB" id="A0A0A9BJC8"/>
<proteinExistence type="predicted"/>
<name>A0A0A9BJC8_ARUDO</name>
<organism evidence="1">
    <name type="scientific">Arundo donax</name>
    <name type="common">Giant reed</name>
    <name type="synonym">Donax arundinaceus</name>
    <dbReference type="NCBI Taxonomy" id="35708"/>
    <lineage>
        <taxon>Eukaryota</taxon>
        <taxon>Viridiplantae</taxon>
        <taxon>Streptophyta</taxon>
        <taxon>Embryophyta</taxon>
        <taxon>Tracheophyta</taxon>
        <taxon>Spermatophyta</taxon>
        <taxon>Magnoliopsida</taxon>
        <taxon>Liliopsida</taxon>
        <taxon>Poales</taxon>
        <taxon>Poaceae</taxon>
        <taxon>PACMAD clade</taxon>
        <taxon>Arundinoideae</taxon>
        <taxon>Arundineae</taxon>
        <taxon>Arundo</taxon>
    </lineage>
</organism>
<protein>
    <submittedName>
        <fullName evidence="1">Uncharacterized protein</fullName>
    </submittedName>
</protein>
<accession>A0A0A9BJC8</accession>